<gene>
    <name evidence="1" type="ORF">FDG2_0417</name>
</gene>
<evidence type="ECO:0000313" key="2">
    <source>
        <dbReference type="Proteomes" id="UP000199013"/>
    </source>
</evidence>
<dbReference type="AlphaFoldDB" id="A0A1C3NTH2"/>
<organism evidence="1 2">
    <name type="scientific">Candidatus Protofrankia californiensis</name>
    <dbReference type="NCBI Taxonomy" id="1839754"/>
    <lineage>
        <taxon>Bacteria</taxon>
        <taxon>Bacillati</taxon>
        <taxon>Actinomycetota</taxon>
        <taxon>Actinomycetes</taxon>
        <taxon>Frankiales</taxon>
        <taxon>Frankiaceae</taxon>
        <taxon>Protofrankia</taxon>
    </lineage>
</organism>
<keyword evidence="2" id="KW-1185">Reference proteome</keyword>
<accession>A0A1C3NTH2</accession>
<reference evidence="2" key="1">
    <citation type="submission" date="2016-02" db="EMBL/GenBank/DDBJ databases">
        <authorList>
            <person name="Wibberg D."/>
        </authorList>
    </citation>
    <scope>NUCLEOTIDE SEQUENCE [LARGE SCALE GENOMIC DNA]</scope>
</reference>
<protein>
    <submittedName>
        <fullName evidence="1">Uncharacterized protein</fullName>
    </submittedName>
</protein>
<sequence length="59" mass="6392">MRAALPMSIGVVTCCEMTLGLVGGQRPLAPPPAWLSAYRAVRHHDVTITPRFTITQSSQ</sequence>
<evidence type="ECO:0000313" key="1">
    <source>
        <dbReference type="EMBL" id="SBW17894.1"/>
    </source>
</evidence>
<proteinExistence type="predicted"/>
<name>A0A1C3NTH2_9ACTN</name>
<dbReference type="Proteomes" id="UP000199013">
    <property type="component" value="Unassembled WGS sequence"/>
</dbReference>
<dbReference type="EMBL" id="FLUV01000174">
    <property type="protein sequence ID" value="SBW17894.1"/>
    <property type="molecule type" value="Genomic_DNA"/>
</dbReference>